<protein>
    <submittedName>
        <fullName evidence="2">Putative conserved plasma membrane protein</fullName>
    </submittedName>
</protein>
<feature type="transmembrane region" description="Helical" evidence="1">
    <location>
        <begin position="97"/>
        <end position="115"/>
    </location>
</feature>
<dbReference type="SUPFAM" id="SSF103481">
    <property type="entry name" value="Multidrug resistance efflux transporter EmrE"/>
    <property type="match status" value="1"/>
</dbReference>
<dbReference type="PANTHER" id="PTHR31965:SF1">
    <property type="entry name" value="TRANSMEMBRANE PROTEIN 42"/>
    <property type="match status" value="1"/>
</dbReference>
<accession>A0A069DMV7</accession>
<feature type="transmembrane region" description="Helical" evidence="1">
    <location>
        <begin position="37"/>
        <end position="59"/>
    </location>
</feature>
<dbReference type="PANTHER" id="PTHR31965">
    <property type="entry name" value="TRANSMEMBRANE PROTEIN 42"/>
    <property type="match status" value="1"/>
</dbReference>
<proteinExistence type="evidence at transcript level"/>
<evidence type="ECO:0000256" key="1">
    <source>
        <dbReference type="SAM" id="Phobius"/>
    </source>
</evidence>
<sequence>MAYQNISKYVTYSVLGGIFASLGSFLGKLSGNYSDSWIYFIIFFIAMIISNTVGSVFFAKSLSVSATSLQPTLISTASNFITTAVFGVLFYEESTSLIWWTGTSLILAGIVLISYERKDKVS</sequence>
<dbReference type="InterPro" id="IPR039632">
    <property type="entry name" value="TMEM42"/>
</dbReference>
<reference evidence="2" key="1">
    <citation type="journal article" date="2015" name="J. Med. Entomol.">
        <title>A Deep Insight Into the Sialotranscriptome of the Chagas Disease Vector, Panstrongylus megistus (Hemiptera: Heteroptera).</title>
        <authorList>
            <person name="Ribeiro J.M."/>
            <person name="Schwarz A."/>
            <person name="Francischetti I.M."/>
        </authorList>
    </citation>
    <scope>NUCLEOTIDE SEQUENCE</scope>
    <source>
        <tissue evidence="2">Salivary glands</tissue>
    </source>
</reference>
<keyword evidence="1" id="KW-1133">Transmembrane helix</keyword>
<keyword evidence="1" id="KW-0472">Membrane</keyword>
<name>A0A069DMV7_9HEMI</name>
<evidence type="ECO:0000313" key="2">
    <source>
        <dbReference type="EMBL" id="JAC85383.1"/>
    </source>
</evidence>
<feature type="transmembrane region" description="Helical" evidence="1">
    <location>
        <begin position="71"/>
        <end position="91"/>
    </location>
</feature>
<feature type="transmembrane region" description="Helical" evidence="1">
    <location>
        <begin position="12"/>
        <end position="31"/>
    </location>
</feature>
<dbReference type="EMBL" id="GBGD01003506">
    <property type="protein sequence ID" value="JAC85383.1"/>
    <property type="molecule type" value="mRNA"/>
</dbReference>
<keyword evidence="1" id="KW-0812">Transmembrane</keyword>
<dbReference type="Gene3D" id="1.10.3730.20">
    <property type="match status" value="1"/>
</dbReference>
<organism evidence="2">
    <name type="scientific">Panstrongylus megistus</name>
    <dbReference type="NCBI Taxonomy" id="65343"/>
    <lineage>
        <taxon>Eukaryota</taxon>
        <taxon>Metazoa</taxon>
        <taxon>Ecdysozoa</taxon>
        <taxon>Arthropoda</taxon>
        <taxon>Hexapoda</taxon>
        <taxon>Insecta</taxon>
        <taxon>Pterygota</taxon>
        <taxon>Neoptera</taxon>
        <taxon>Paraneoptera</taxon>
        <taxon>Hemiptera</taxon>
        <taxon>Heteroptera</taxon>
        <taxon>Panheteroptera</taxon>
        <taxon>Cimicomorpha</taxon>
        <taxon>Reduviidae</taxon>
        <taxon>Triatominae</taxon>
        <taxon>Panstrongylus</taxon>
    </lineage>
</organism>
<dbReference type="InterPro" id="IPR037185">
    <property type="entry name" value="EmrE-like"/>
</dbReference>
<dbReference type="AlphaFoldDB" id="A0A069DMV7"/>